<proteinExistence type="predicted"/>
<evidence type="ECO:0000313" key="2">
    <source>
        <dbReference type="EMBL" id="KKN04419.1"/>
    </source>
</evidence>
<evidence type="ECO:0000259" key="1">
    <source>
        <dbReference type="Pfam" id="PF02036"/>
    </source>
</evidence>
<feature type="domain" description="SCP2" evidence="1">
    <location>
        <begin position="30"/>
        <end position="102"/>
    </location>
</feature>
<protein>
    <recommendedName>
        <fullName evidence="1">SCP2 domain-containing protein</fullName>
    </recommendedName>
</protein>
<dbReference type="AlphaFoldDB" id="A0A0F9MEW8"/>
<dbReference type="EMBL" id="LAZR01004924">
    <property type="protein sequence ID" value="KKN04419.1"/>
    <property type="molecule type" value="Genomic_DNA"/>
</dbReference>
<dbReference type="Gene3D" id="3.30.1050.10">
    <property type="entry name" value="SCP2 sterol-binding domain"/>
    <property type="match status" value="1"/>
</dbReference>
<dbReference type="SUPFAM" id="SSF55718">
    <property type="entry name" value="SCP-like"/>
    <property type="match status" value="1"/>
</dbReference>
<accession>A0A0F9MEW8</accession>
<dbReference type="InterPro" id="IPR036527">
    <property type="entry name" value="SCP2_sterol-bd_dom_sf"/>
</dbReference>
<dbReference type="InterPro" id="IPR003033">
    <property type="entry name" value="SCP2_sterol-bd_dom"/>
</dbReference>
<gene>
    <name evidence="2" type="ORF">LCGC14_1097640</name>
</gene>
<name>A0A0F9MEW8_9ZZZZ</name>
<sequence length="122" mass="14038">MELASEYLGYIIEKLNLSEKAQAVFETNIEGKTRDWEKSFQFNLVNEDPFYIQIKNRRVQLTHGTKLDAEIVMSGNYNAIIRICEGKGDFTHAISREQITVEKGKVMDVIRLTRAITIILKS</sequence>
<organism evidence="2">
    <name type="scientific">marine sediment metagenome</name>
    <dbReference type="NCBI Taxonomy" id="412755"/>
    <lineage>
        <taxon>unclassified sequences</taxon>
        <taxon>metagenomes</taxon>
        <taxon>ecological metagenomes</taxon>
    </lineage>
</organism>
<reference evidence="2" key="1">
    <citation type="journal article" date="2015" name="Nature">
        <title>Complex archaea that bridge the gap between prokaryotes and eukaryotes.</title>
        <authorList>
            <person name="Spang A."/>
            <person name="Saw J.H."/>
            <person name="Jorgensen S.L."/>
            <person name="Zaremba-Niedzwiedzka K."/>
            <person name="Martijn J."/>
            <person name="Lind A.E."/>
            <person name="van Eijk R."/>
            <person name="Schleper C."/>
            <person name="Guy L."/>
            <person name="Ettema T.J."/>
        </authorList>
    </citation>
    <scope>NUCLEOTIDE SEQUENCE</scope>
</reference>
<dbReference type="Pfam" id="PF02036">
    <property type="entry name" value="SCP2"/>
    <property type="match status" value="1"/>
</dbReference>
<comment type="caution">
    <text evidence="2">The sequence shown here is derived from an EMBL/GenBank/DDBJ whole genome shotgun (WGS) entry which is preliminary data.</text>
</comment>